<feature type="region of interest" description="Disordered" evidence="1">
    <location>
        <begin position="461"/>
        <end position="482"/>
    </location>
</feature>
<reference evidence="4" key="1">
    <citation type="journal article" date="2021" name="Proc. Natl. Acad. Sci. U.S.A.">
        <title>Three genomes in the algal genus Volvox reveal the fate of a haploid sex-determining region after a transition to homothallism.</title>
        <authorList>
            <person name="Yamamoto K."/>
            <person name="Hamaji T."/>
            <person name="Kawai-Toyooka H."/>
            <person name="Matsuzaki R."/>
            <person name="Takahashi F."/>
            <person name="Nishimura Y."/>
            <person name="Kawachi M."/>
            <person name="Noguchi H."/>
            <person name="Minakuchi Y."/>
            <person name="Umen J.G."/>
            <person name="Toyoda A."/>
            <person name="Nozaki H."/>
        </authorList>
    </citation>
    <scope>NUCLEOTIDE SEQUENCE</scope>
    <source>
        <strain evidence="4">NIES-3780</strain>
    </source>
</reference>
<feature type="domain" description="Calcineurin-like phosphoesterase" evidence="3">
    <location>
        <begin position="119"/>
        <end position="242"/>
    </location>
</feature>
<evidence type="ECO:0000259" key="3">
    <source>
        <dbReference type="Pfam" id="PF00149"/>
    </source>
</evidence>
<feature type="compositionally biased region" description="Gly residues" evidence="1">
    <location>
        <begin position="465"/>
        <end position="477"/>
    </location>
</feature>
<dbReference type="Gene3D" id="3.60.21.10">
    <property type="match status" value="1"/>
</dbReference>
<dbReference type="Pfam" id="PF00149">
    <property type="entry name" value="Metallophos"/>
    <property type="match status" value="1"/>
</dbReference>
<accession>A0A8J4F6N9</accession>
<dbReference type="GO" id="GO:0016787">
    <property type="term" value="F:hydrolase activity"/>
    <property type="evidence" value="ECO:0007669"/>
    <property type="project" value="InterPro"/>
</dbReference>
<evidence type="ECO:0000256" key="2">
    <source>
        <dbReference type="SAM" id="Phobius"/>
    </source>
</evidence>
<dbReference type="SUPFAM" id="SSF56300">
    <property type="entry name" value="Metallo-dependent phosphatases"/>
    <property type="match status" value="1"/>
</dbReference>
<dbReference type="InterPro" id="IPR029052">
    <property type="entry name" value="Metallo-depent_PP-like"/>
</dbReference>
<organism evidence="4 5">
    <name type="scientific">Volvox africanus</name>
    <dbReference type="NCBI Taxonomy" id="51714"/>
    <lineage>
        <taxon>Eukaryota</taxon>
        <taxon>Viridiplantae</taxon>
        <taxon>Chlorophyta</taxon>
        <taxon>core chlorophytes</taxon>
        <taxon>Chlorophyceae</taxon>
        <taxon>CS clade</taxon>
        <taxon>Chlamydomonadales</taxon>
        <taxon>Volvocaceae</taxon>
        <taxon>Volvox</taxon>
    </lineage>
</organism>
<evidence type="ECO:0000313" key="5">
    <source>
        <dbReference type="Proteomes" id="UP000747399"/>
    </source>
</evidence>
<gene>
    <name evidence="4" type="ORF">Vafri_16412</name>
</gene>
<keyword evidence="2" id="KW-0812">Transmembrane</keyword>
<keyword evidence="2" id="KW-1133">Transmembrane helix</keyword>
<comment type="caution">
    <text evidence="4">The sequence shown here is derived from an EMBL/GenBank/DDBJ whole genome shotgun (WGS) entry which is preliminary data.</text>
</comment>
<dbReference type="PANTHER" id="PTHR46546">
    <property type="entry name" value="SHEWANELLA-LIKE PROTEIN PHOSPHATASE 1"/>
    <property type="match status" value="1"/>
</dbReference>
<evidence type="ECO:0000256" key="1">
    <source>
        <dbReference type="SAM" id="MobiDB-lite"/>
    </source>
</evidence>
<feature type="region of interest" description="Disordered" evidence="1">
    <location>
        <begin position="515"/>
        <end position="538"/>
    </location>
</feature>
<feature type="transmembrane region" description="Helical" evidence="2">
    <location>
        <begin position="27"/>
        <end position="44"/>
    </location>
</feature>
<dbReference type="PANTHER" id="PTHR46546:SF4">
    <property type="entry name" value="SHEWANELLA-LIKE PROTEIN PHOSPHATASE 1"/>
    <property type="match status" value="1"/>
</dbReference>
<dbReference type="AlphaFoldDB" id="A0A8J4F6N9"/>
<keyword evidence="5" id="KW-1185">Reference proteome</keyword>
<keyword evidence="2" id="KW-0472">Membrane</keyword>
<proteinExistence type="predicted"/>
<dbReference type="InterPro" id="IPR004843">
    <property type="entry name" value="Calcineurin-like_PHP"/>
</dbReference>
<sequence length="555" mass="58715">MDCRRMHQRALEDGVSCRSNWSTARKCVILVLILGITVVVFHSGRANIAGRVYLSSSNDIILHGLPLPEFGPGLDLSERFSLLFPSTKLGSVNVNSSISSSSTVRAANAASDGSSTHSRLVVIPDLHGDAPQAFRALRLGGLVSALAAPIAAGAAAAAAATDPNDGSGAAAATGTATDTQIRESEWQWAGGNAMLVQLGDVVDRGPDSLALLRRLEGLKMQARAAGGDIVILLGNHELMNIYHDFRYVAHSEAIDLAVSERLQHPSTAANSATAATGNGRRMADDVLNADSSAAAVTEQHPEAVKDAYGNVRVAHAVKGFESHVELELRQEQGSEAAVEDLSLATETHAVRRDRELLYGSTMGITSTDGGHLGLHDRRALLQQQRLSQHQRQRQEQQLFLSGLEIWRDTLAANTPLGSLIRQRPLAAIVNAGGCRILAVHAGAFPWMLRAVEALLRGGRDPGEAAGEGGTGGTGDGVTGLSRGDPLTLLPEQYVAGWNAAVAQTLQNCEGRRCGRHGSIRGDSGTDGGTDGGHNRRQEDDMYERFRLAFAGTNPC</sequence>
<dbReference type="Proteomes" id="UP000747399">
    <property type="component" value="Unassembled WGS sequence"/>
</dbReference>
<name>A0A8J4F6N9_9CHLO</name>
<evidence type="ECO:0000313" key="4">
    <source>
        <dbReference type="EMBL" id="GIL62143.1"/>
    </source>
</evidence>
<dbReference type="EMBL" id="BNCO01000049">
    <property type="protein sequence ID" value="GIL62143.1"/>
    <property type="molecule type" value="Genomic_DNA"/>
</dbReference>
<protein>
    <recommendedName>
        <fullName evidence="3">Calcineurin-like phosphoesterase domain-containing protein</fullName>
    </recommendedName>
</protein>